<dbReference type="EMBL" id="JNBR01001422">
    <property type="protein sequence ID" value="OQR87842.1"/>
    <property type="molecule type" value="Genomic_DNA"/>
</dbReference>
<accession>A0A1V9YQ35</accession>
<feature type="region of interest" description="Disordered" evidence="1">
    <location>
        <begin position="1"/>
        <end position="52"/>
    </location>
</feature>
<sequence>MGYGQSWLFRYPAPPPPPPSPVVETTKAPTPKRSGLRRPSSGDISIEPTEKDSLARMQDRDVGAFSMTPIAPNRLLVTTPWMVCDLQFLHETQQFHLSPLGIFPSSEDAPPSTMDDIDRAMVMAGTPLDASFLSSDVLHVSPDHRVLVLVYQELHGPCCLLLQPCGGRPGRQRFEQADVPLKTIPMTATVGDAQFFGAVLFRHDAIVAVGYTASDSTEATQLDAEAFAVFFPHLVGFRHAVTAYHSVVVDGTRIVALGCGNGVVHFVHGPARADSVAADFVATTFELDGPISNINVFSPRVVDGRVSCKALVSASIGYAVVYADPFDASGAPEFLPDSDYYDSLLCCASADVDFDGEPELLLGSFSNALVAYKAANTDGKATWTLEPRSKWDFFFFGPVYSIVVQDMNGDGVDEIVVASTDGIHVLEPDCDLVLAKLQAVLHLLQQQGQPETG</sequence>
<organism evidence="2 3">
    <name type="scientific">Achlya hypogyna</name>
    <name type="common">Oomycete</name>
    <name type="synonym">Protoachlya hypogyna</name>
    <dbReference type="NCBI Taxonomy" id="1202772"/>
    <lineage>
        <taxon>Eukaryota</taxon>
        <taxon>Sar</taxon>
        <taxon>Stramenopiles</taxon>
        <taxon>Oomycota</taxon>
        <taxon>Saprolegniomycetes</taxon>
        <taxon>Saprolegniales</taxon>
        <taxon>Achlyaceae</taxon>
        <taxon>Achlya</taxon>
    </lineage>
</organism>
<dbReference type="SUPFAM" id="SSF69318">
    <property type="entry name" value="Integrin alpha N-terminal domain"/>
    <property type="match status" value="1"/>
</dbReference>
<dbReference type="AlphaFoldDB" id="A0A1V9YQ35"/>
<dbReference type="GO" id="GO:0007015">
    <property type="term" value="P:actin filament organization"/>
    <property type="evidence" value="ECO:0007669"/>
    <property type="project" value="InterPro"/>
</dbReference>
<evidence type="ECO:0000313" key="2">
    <source>
        <dbReference type="EMBL" id="OQR87842.1"/>
    </source>
</evidence>
<reference evidence="2 3" key="1">
    <citation type="journal article" date="2014" name="Genome Biol. Evol.">
        <title>The secreted proteins of Achlya hypogyna and Thraustotheca clavata identify the ancestral oomycete secretome and reveal gene acquisitions by horizontal gene transfer.</title>
        <authorList>
            <person name="Misner I."/>
            <person name="Blouin N."/>
            <person name="Leonard G."/>
            <person name="Richards T.A."/>
            <person name="Lane C.E."/>
        </authorList>
    </citation>
    <scope>NUCLEOTIDE SEQUENCE [LARGE SCALE GENOMIC DNA]</scope>
    <source>
        <strain evidence="2 3">ATCC 48635</strain>
    </source>
</reference>
<evidence type="ECO:0000256" key="1">
    <source>
        <dbReference type="SAM" id="MobiDB-lite"/>
    </source>
</evidence>
<dbReference type="PANTHER" id="PTHR15435:SF2">
    <property type="entry name" value="KICSTOR COMPLEX PROTEIN KAPTIN"/>
    <property type="match status" value="1"/>
</dbReference>
<comment type="caution">
    <text evidence="2">The sequence shown here is derived from an EMBL/GenBank/DDBJ whole genome shotgun (WGS) entry which is preliminary data.</text>
</comment>
<evidence type="ECO:0000313" key="3">
    <source>
        <dbReference type="Proteomes" id="UP000243579"/>
    </source>
</evidence>
<feature type="compositionally biased region" description="Pro residues" evidence="1">
    <location>
        <begin position="12"/>
        <end position="21"/>
    </location>
</feature>
<dbReference type="Proteomes" id="UP000243579">
    <property type="component" value="Unassembled WGS sequence"/>
</dbReference>
<name>A0A1V9YQ35_ACHHY</name>
<dbReference type="STRING" id="1202772.A0A1V9YQ35"/>
<protein>
    <submittedName>
        <fullName evidence="2">Uncharacterized protein</fullName>
    </submittedName>
</protein>
<dbReference type="GO" id="GO:0051015">
    <property type="term" value="F:actin filament binding"/>
    <property type="evidence" value="ECO:0007669"/>
    <property type="project" value="TreeGrafter"/>
</dbReference>
<dbReference type="InterPro" id="IPR029982">
    <property type="entry name" value="Kptn"/>
</dbReference>
<dbReference type="InterPro" id="IPR028994">
    <property type="entry name" value="Integrin_alpha_N"/>
</dbReference>
<dbReference type="GO" id="GO:1904262">
    <property type="term" value="P:negative regulation of TORC1 signaling"/>
    <property type="evidence" value="ECO:0007669"/>
    <property type="project" value="TreeGrafter"/>
</dbReference>
<dbReference type="GO" id="GO:0030027">
    <property type="term" value="C:lamellipodium"/>
    <property type="evidence" value="ECO:0007669"/>
    <property type="project" value="TreeGrafter"/>
</dbReference>
<keyword evidence="3" id="KW-1185">Reference proteome</keyword>
<gene>
    <name evidence="2" type="ORF">ACHHYP_07979</name>
</gene>
<dbReference type="GO" id="GO:0034198">
    <property type="term" value="P:cellular response to amino acid starvation"/>
    <property type="evidence" value="ECO:0007669"/>
    <property type="project" value="TreeGrafter"/>
</dbReference>
<proteinExistence type="predicted"/>
<dbReference type="OrthoDB" id="10267127at2759"/>
<dbReference type="PANTHER" id="PTHR15435">
    <property type="entry name" value="KICSTOR COMPLEX PROTEIN KAPTIN"/>
    <property type="match status" value="1"/>
</dbReference>
<dbReference type="GO" id="GO:0015629">
    <property type="term" value="C:actin cytoskeleton"/>
    <property type="evidence" value="ECO:0007669"/>
    <property type="project" value="InterPro"/>
</dbReference>